<dbReference type="EMBL" id="JADFTS010000009">
    <property type="protein sequence ID" value="KAF9588082.1"/>
    <property type="molecule type" value="Genomic_DNA"/>
</dbReference>
<dbReference type="GO" id="GO:0005654">
    <property type="term" value="C:nucleoplasm"/>
    <property type="evidence" value="ECO:0007669"/>
    <property type="project" value="TreeGrafter"/>
</dbReference>
<dbReference type="AlphaFoldDB" id="A0A835LD49"/>
<dbReference type="Proteomes" id="UP000631114">
    <property type="component" value="Unassembled WGS sequence"/>
</dbReference>
<gene>
    <name evidence="2" type="ORF">IFM89_007323</name>
</gene>
<protein>
    <recommendedName>
        <fullName evidence="1">Ubiquitin-like domain-containing protein</fullName>
    </recommendedName>
</protein>
<dbReference type="PROSITE" id="PS50053">
    <property type="entry name" value="UBIQUITIN_2"/>
    <property type="match status" value="1"/>
</dbReference>
<dbReference type="GO" id="GO:0031593">
    <property type="term" value="F:polyubiquitin modification-dependent protein binding"/>
    <property type="evidence" value="ECO:0007669"/>
    <property type="project" value="TreeGrafter"/>
</dbReference>
<evidence type="ECO:0000313" key="2">
    <source>
        <dbReference type="EMBL" id="KAF9588082.1"/>
    </source>
</evidence>
<dbReference type="Gene3D" id="3.10.20.90">
    <property type="entry name" value="Phosphatidylinositol 3-kinase Catalytic Subunit, Chain A, domain 1"/>
    <property type="match status" value="1"/>
</dbReference>
<organism evidence="2 3">
    <name type="scientific">Coptis chinensis</name>
    <dbReference type="NCBI Taxonomy" id="261450"/>
    <lineage>
        <taxon>Eukaryota</taxon>
        <taxon>Viridiplantae</taxon>
        <taxon>Streptophyta</taxon>
        <taxon>Embryophyta</taxon>
        <taxon>Tracheophyta</taxon>
        <taxon>Spermatophyta</taxon>
        <taxon>Magnoliopsida</taxon>
        <taxon>Ranunculales</taxon>
        <taxon>Ranunculaceae</taxon>
        <taxon>Coptidoideae</taxon>
        <taxon>Coptis</taxon>
    </lineage>
</organism>
<sequence>MLYPMKLVVEILTGTLFHIQVDDEATIGDLKREIGAHEKVSLDRFFLVHDDNQDCLMHENGALVEYGIEDGSHVHLCFIPLDDESPHQIFFTLPDSLFLGTDTMSTFVYTTRAKVAGYGECSEDHSSIRTLLVVQSDDP</sequence>
<evidence type="ECO:0000313" key="3">
    <source>
        <dbReference type="Proteomes" id="UP000631114"/>
    </source>
</evidence>
<dbReference type="CDD" id="cd17039">
    <property type="entry name" value="Ubl_ubiquitin_like"/>
    <property type="match status" value="1"/>
</dbReference>
<dbReference type="PANTHER" id="PTHR10621">
    <property type="entry name" value="UV EXCISION REPAIR PROTEIN RAD23"/>
    <property type="match status" value="1"/>
</dbReference>
<proteinExistence type="predicted"/>
<keyword evidence="3" id="KW-1185">Reference proteome</keyword>
<dbReference type="GO" id="GO:0005829">
    <property type="term" value="C:cytosol"/>
    <property type="evidence" value="ECO:0007669"/>
    <property type="project" value="TreeGrafter"/>
</dbReference>
<dbReference type="InterPro" id="IPR029071">
    <property type="entry name" value="Ubiquitin-like_domsf"/>
</dbReference>
<feature type="domain" description="Ubiquitin-like" evidence="1">
    <location>
        <begin position="5"/>
        <end position="76"/>
    </location>
</feature>
<dbReference type="OrthoDB" id="1916003at2759"/>
<accession>A0A835LD49</accession>
<dbReference type="PANTHER" id="PTHR10621:SF61">
    <property type="entry name" value="UBIQUITIN FAMILY PROTEIN"/>
    <property type="match status" value="1"/>
</dbReference>
<name>A0A835LD49_9MAGN</name>
<dbReference type="GO" id="GO:0043130">
    <property type="term" value="F:ubiquitin binding"/>
    <property type="evidence" value="ECO:0007669"/>
    <property type="project" value="TreeGrafter"/>
</dbReference>
<dbReference type="GO" id="GO:0043161">
    <property type="term" value="P:proteasome-mediated ubiquitin-dependent protein catabolic process"/>
    <property type="evidence" value="ECO:0007669"/>
    <property type="project" value="TreeGrafter"/>
</dbReference>
<dbReference type="GO" id="GO:0070628">
    <property type="term" value="F:proteasome binding"/>
    <property type="evidence" value="ECO:0007669"/>
    <property type="project" value="TreeGrafter"/>
</dbReference>
<comment type="caution">
    <text evidence="2">The sequence shown here is derived from an EMBL/GenBank/DDBJ whole genome shotgun (WGS) entry which is preliminary data.</text>
</comment>
<dbReference type="SUPFAM" id="SSF54236">
    <property type="entry name" value="Ubiquitin-like"/>
    <property type="match status" value="1"/>
</dbReference>
<evidence type="ECO:0000259" key="1">
    <source>
        <dbReference type="PROSITE" id="PS50053"/>
    </source>
</evidence>
<dbReference type="InterPro" id="IPR000626">
    <property type="entry name" value="Ubiquitin-like_dom"/>
</dbReference>
<reference evidence="2 3" key="1">
    <citation type="submission" date="2020-10" db="EMBL/GenBank/DDBJ databases">
        <title>The Coptis chinensis genome and diversification of protoberbering-type alkaloids.</title>
        <authorList>
            <person name="Wang B."/>
            <person name="Shu S."/>
            <person name="Song C."/>
            <person name="Liu Y."/>
        </authorList>
    </citation>
    <scope>NUCLEOTIDE SEQUENCE [LARGE SCALE GENOMIC DNA]</scope>
    <source>
        <strain evidence="2">HL-2020</strain>
        <tissue evidence="2">Leaf</tissue>
    </source>
</reference>
<dbReference type="Pfam" id="PF00240">
    <property type="entry name" value="ubiquitin"/>
    <property type="match status" value="1"/>
</dbReference>